<comment type="caution">
    <text evidence="1">The sequence shown here is derived from an EMBL/GenBank/DDBJ whole genome shotgun (WGS) entry which is preliminary data.</text>
</comment>
<accession>A0ABV0BPT1</accession>
<name>A0ABV0BPT1_9SPHI</name>
<keyword evidence="1" id="KW-0436">Ligase</keyword>
<evidence type="ECO:0000313" key="1">
    <source>
        <dbReference type="EMBL" id="MEN5376028.1"/>
    </source>
</evidence>
<organism evidence="1 2">
    <name type="scientific">Sphingobacterium kitahiroshimense</name>
    <dbReference type="NCBI Taxonomy" id="470446"/>
    <lineage>
        <taxon>Bacteria</taxon>
        <taxon>Pseudomonadati</taxon>
        <taxon>Bacteroidota</taxon>
        <taxon>Sphingobacteriia</taxon>
        <taxon>Sphingobacteriales</taxon>
        <taxon>Sphingobacteriaceae</taxon>
        <taxon>Sphingobacterium</taxon>
    </lineage>
</organism>
<dbReference type="InterPro" id="IPR009097">
    <property type="entry name" value="Cyclic_Pdiesterase"/>
</dbReference>
<proteinExistence type="predicted"/>
<protein>
    <submittedName>
        <fullName evidence="1">2'-5' RNA ligase family protein</fullName>
    </submittedName>
</protein>
<sequence length="193" mass="22508">MVTELEKYSLVFQPCEKGIQMVRSIKESLKNKIGWFSSCHSLAHITICEYLADRATLSKIKKQVTEILKYENSQYVYFDEYSAFPKNGAFFIAPALKSKQFLKNKMQAITSIDFDTEMFKSTEPHLTVGRKLDQEKLAVAFENFKAIDLDFFCSSIFLRRFNPIRKQYDTIEEFKFGNLPKPPKEEGQLSFDF</sequence>
<dbReference type="Proteomes" id="UP001409291">
    <property type="component" value="Unassembled WGS sequence"/>
</dbReference>
<reference evidence="1 2" key="1">
    <citation type="submission" date="2024-04" db="EMBL/GenBank/DDBJ databases">
        <title>WGS of bacteria from Torrens River.</title>
        <authorList>
            <person name="Wyrsch E.R."/>
            <person name="Drigo B."/>
        </authorList>
    </citation>
    <scope>NUCLEOTIDE SEQUENCE [LARGE SCALE GENOMIC DNA]</scope>
    <source>
        <strain evidence="1 2">TWI391</strain>
    </source>
</reference>
<dbReference type="GO" id="GO:0016874">
    <property type="term" value="F:ligase activity"/>
    <property type="evidence" value="ECO:0007669"/>
    <property type="project" value="UniProtKB-KW"/>
</dbReference>
<dbReference type="Gene3D" id="3.90.1140.10">
    <property type="entry name" value="Cyclic phosphodiesterase"/>
    <property type="match status" value="1"/>
</dbReference>
<keyword evidence="2" id="KW-1185">Reference proteome</keyword>
<evidence type="ECO:0000313" key="2">
    <source>
        <dbReference type="Proteomes" id="UP001409291"/>
    </source>
</evidence>
<dbReference type="EMBL" id="JBDJNQ010000001">
    <property type="protein sequence ID" value="MEN5376028.1"/>
    <property type="molecule type" value="Genomic_DNA"/>
</dbReference>
<dbReference type="Pfam" id="PF13563">
    <property type="entry name" value="2_5_RNA_ligase2"/>
    <property type="match status" value="1"/>
</dbReference>
<dbReference type="SUPFAM" id="SSF55144">
    <property type="entry name" value="LigT-like"/>
    <property type="match status" value="1"/>
</dbReference>
<gene>
    <name evidence="1" type="ORF">ABE541_02025</name>
</gene>
<dbReference type="RefSeq" id="WP_132843228.1">
    <property type="nucleotide sequence ID" value="NZ_JBDJLH010000005.1"/>
</dbReference>